<dbReference type="RefSeq" id="WP_181424503.1">
    <property type="nucleotide sequence ID" value="NZ_QKLZ01000001.1"/>
</dbReference>
<keyword evidence="8" id="KW-1185">Reference proteome</keyword>
<dbReference type="Proteomes" id="UP000250222">
    <property type="component" value="Unassembled WGS sequence"/>
</dbReference>
<dbReference type="InterPro" id="IPR010982">
    <property type="entry name" value="Lambda_DNA-bd_dom_sf"/>
</dbReference>
<keyword evidence="3" id="KW-0238">DNA-binding</keyword>
<dbReference type="InterPro" id="IPR000843">
    <property type="entry name" value="HTH_LacI"/>
</dbReference>
<evidence type="ECO:0000313" key="7">
    <source>
        <dbReference type="EMBL" id="SSA36712.1"/>
    </source>
</evidence>
<dbReference type="PROSITE" id="PS00356">
    <property type="entry name" value="HTH_LACI_1"/>
    <property type="match status" value="1"/>
</dbReference>
<proteinExistence type="predicted"/>
<protein>
    <submittedName>
        <fullName evidence="7">Transcriptional regulator, LacI family</fullName>
    </submittedName>
</protein>
<sequence>MTSKRVTLADVARQAGVSSSTASLVLSGRGRELRISDAVHERVRETAEALGYRRNTISVGLRKGSTTTIGFVSDTVASSQLAGGMIRGALEAARDSGYMLFMSETGGGAAQEREAVEAMLDHRVDGLILASMFTRQREALPEELDTLPTVLLNALPPEGRQLTAIIPDEHAAGRAAAEQLLAAGHRDIHLIGAGPGLADAPAASEAGHLRLTGMLEALGEAGVPPASGYPYRSWNPAHGWEAVHDLLERGTAPEALLCFNDRLAFGAYQALQEAGLRIPEDTSIVSFDDAPLAGWLRPALTTFAIPHRTLGGMAVDMLVAALQDGRRNPLSGGVHTVDMPLRTRGSLAPRRTGQPPADSRFPAGS</sequence>
<organism evidence="7 8">
    <name type="scientific">Georgenia satyanarayanai</name>
    <dbReference type="NCBI Taxonomy" id="860221"/>
    <lineage>
        <taxon>Bacteria</taxon>
        <taxon>Bacillati</taxon>
        <taxon>Actinomycetota</taxon>
        <taxon>Actinomycetes</taxon>
        <taxon>Micrococcales</taxon>
        <taxon>Bogoriellaceae</taxon>
        <taxon>Georgenia</taxon>
    </lineage>
</organism>
<dbReference type="CDD" id="cd01392">
    <property type="entry name" value="HTH_LacI"/>
    <property type="match status" value="1"/>
</dbReference>
<dbReference type="AlphaFoldDB" id="A0A2Y9BV41"/>
<name>A0A2Y9BV41_9MICO</name>
<evidence type="ECO:0000256" key="3">
    <source>
        <dbReference type="ARBA" id="ARBA00023125"/>
    </source>
</evidence>
<evidence type="ECO:0000256" key="5">
    <source>
        <dbReference type="SAM" id="MobiDB-lite"/>
    </source>
</evidence>
<dbReference type="GO" id="GO:0000976">
    <property type="term" value="F:transcription cis-regulatory region binding"/>
    <property type="evidence" value="ECO:0007669"/>
    <property type="project" value="TreeGrafter"/>
</dbReference>
<evidence type="ECO:0000259" key="6">
    <source>
        <dbReference type="PROSITE" id="PS50932"/>
    </source>
</evidence>
<dbReference type="CDD" id="cd06288">
    <property type="entry name" value="PBP1_sucrose_transcription_regulator"/>
    <property type="match status" value="1"/>
</dbReference>
<dbReference type="Pfam" id="PF00356">
    <property type="entry name" value="LacI"/>
    <property type="match status" value="1"/>
</dbReference>
<dbReference type="PANTHER" id="PTHR30146">
    <property type="entry name" value="LACI-RELATED TRANSCRIPTIONAL REPRESSOR"/>
    <property type="match status" value="1"/>
</dbReference>
<reference evidence="7 8" key="1">
    <citation type="submission" date="2016-10" db="EMBL/GenBank/DDBJ databases">
        <authorList>
            <person name="Cai Z."/>
        </authorList>
    </citation>
    <scope>NUCLEOTIDE SEQUENCE [LARGE SCALE GENOMIC DNA]</scope>
    <source>
        <strain evidence="7 8">CGMCC 1.10826</strain>
    </source>
</reference>
<evidence type="ECO:0000313" key="8">
    <source>
        <dbReference type="Proteomes" id="UP000250222"/>
    </source>
</evidence>
<dbReference type="SUPFAM" id="SSF53822">
    <property type="entry name" value="Periplasmic binding protein-like I"/>
    <property type="match status" value="1"/>
</dbReference>
<dbReference type="PANTHER" id="PTHR30146:SF148">
    <property type="entry name" value="HTH-TYPE TRANSCRIPTIONAL REPRESSOR PURR-RELATED"/>
    <property type="match status" value="1"/>
</dbReference>
<dbReference type="SMART" id="SM00354">
    <property type="entry name" value="HTH_LACI"/>
    <property type="match status" value="1"/>
</dbReference>
<dbReference type="Pfam" id="PF13377">
    <property type="entry name" value="Peripla_BP_3"/>
    <property type="match status" value="1"/>
</dbReference>
<dbReference type="SUPFAM" id="SSF47413">
    <property type="entry name" value="lambda repressor-like DNA-binding domains"/>
    <property type="match status" value="1"/>
</dbReference>
<accession>A0A2Y9BV41</accession>
<keyword evidence="1" id="KW-0678">Repressor</keyword>
<dbReference type="EMBL" id="UETB01000001">
    <property type="protein sequence ID" value="SSA36712.1"/>
    <property type="molecule type" value="Genomic_DNA"/>
</dbReference>
<dbReference type="GO" id="GO:0003700">
    <property type="term" value="F:DNA-binding transcription factor activity"/>
    <property type="evidence" value="ECO:0007669"/>
    <property type="project" value="TreeGrafter"/>
</dbReference>
<gene>
    <name evidence="7" type="ORF">SAMN05216184_101374</name>
</gene>
<evidence type="ECO:0000256" key="1">
    <source>
        <dbReference type="ARBA" id="ARBA00022491"/>
    </source>
</evidence>
<keyword evidence="4" id="KW-0804">Transcription</keyword>
<dbReference type="Gene3D" id="1.10.260.40">
    <property type="entry name" value="lambda repressor-like DNA-binding domains"/>
    <property type="match status" value="1"/>
</dbReference>
<dbReference type="InterPro" id="IPR028082">
    <property type="entry name" value="Peripla_BP_I"/>
</dbReference>
<evidence type="ECO:0000256" key="4">
    <source>
        <dbReference type="ARBA" id="ARBA00023163"/>
    </source>
</evidence>
<evidence type="ECO:0000256" key="2">
    <source>
        <dbReference type="ARBA" id="ARBA00023015"/>
    </source>
</evidence>
<feature type="domain" description="HTH lacI-type" evidence="6">
    <location>
        <begin position="6"/>
        <end position="63"/>
    </location>
</feature>
<dbReference type="Gene3D" id="3.40.50.2300">
    <property type="match status" value="2"/>
</dbReference>
<dbReference type="InterPro" id="IPR046335">
    <property type="entry name" value="LacI/GalR-like_sensor"/>
</dbReference>
<feature type="region of interest" description="Disordered" evidence="5">
    <location>
        <begin position="331"/>
        <end position="365"/>
    </location>
</feature>
<keyword evidence="2" id="KW-0805">Transcription regulation</keyword>
<dbReference type="PROSITE" id="PS50932">
    <property type="entry name" value="HTH_LACI_2"/>
    <property type="match status" value="1"/>
</dbReference>